<gene>
    <name evidence="1" type="primary">Ogla0134B22.21</name>
</gene>
<organism evidence="1">
    <name type="scientific">Oryza glaberrima</name>
    <name type="common">African rice</name>
    <dbReference type="NCBI Taxonomy" id="4538"/>
    <lineage>
        <taxon>Eukaryota</taxon>
        <taxon>Viridiplantae</taxon>
        <taxon>Streptophyta</taxon>
        <taxon>Embryophyta</taxon>
        <taxon>Tracheophyta</taxon>
        <taxon>Spermatophyta</taxon>
        <taxon>Magnoliopsida</taxon>
        <taxon>Liliopsida</taxon>
        <taxon>Poales</taxon>
        <taxon>Poaceae</taxon>
        <taxon>BOP clade</taxon>
        <taxon>Oryzoideae</taxon>
        <taxon>Oryzeae</taxon>
        <taxon>Oryzinae</taxon>
        <taxon>Oryza</taxon>
    </lineage>
</organism>
<evidence type="ECO:0000313" key="1">
    <source>
        <dbReference type="EMBL" id="BBF89433.1"/>
    </source>
</evidence>
<dbReference type="AlphaFoldDB" id="A0A679BAZ0"/>
<reference evidence="1" key="1">
    <citation type="submission" date="2018-08" db="EMBL/GenBank/DDBJ databases">
        <title>Oryza glaberrima genomic DNA, chromosome 11, BAC clone:Ogla0134B22.</title>
        <authorList>
            <person name="Wu J."/>
            <person name="Kanamori H."/>
        </authorList>
    </citation>
    <scope>NUCLEOTIDE SEQUENCE</scope>
    <source>
        <strain evidence="1">IRGC104038</strain>
    </source>
</reference>
<protein>
    <submittedName>
        <fullName evidence="1">Uncharacterized protein</fullName>
    </submittedName>
</protein>
<name>A0A679BAZ0_ORYGL</name>
<proteinExistence type="predicted"/>
<accession>A0A679BAZ0</accession>
<dbReference type="EMBL" id="AP018859">
    <property type="protein sequence ID" value="BBF89433.1"/>
    <property type="molecule type" value="Genomic_DNA"/>
</dbReference>
<sequence>MCMAKDDKVMNGQFICRGTSRGKRAVEQVAPSHLLVGGFIIGREPPSKLSWRVPYITN</sequence>